<protein>
    <recommendedName>
        <fullName evidence="7">Vesicular-fusion protein SEC18</fullName>
    </recommendedName>
</protein>
<gene>
    <name evidence="10" type="ORF">BU26DRAFT_537231</name>
</gene>
<keyword evidence="7" id="KW-0378">Hydrolase</keyword>
<dbReference type="Gene3D" id="3.10.330.10">
    <property type="match status" value="1"/>
</dbReference>
<dbReference type="GO" id="GO:0005795">
    <property type="term" value="C:Golgi stack"/>
    <property type="evidence" value="ECO:0007669"/>
    <property type="project" value="TreeGrafter"/>
</dbReference>
<dbReference type="SMART" id="SM00382">
    <property type="entry name" value="AAA"/>
    <property type="match status" value="1"/>
</dbReference>
<dbReference type="SUPFAM" id="SSF54585">
    <property type="entry name" value="Cdc48 domain 2-like"/>
    <property type="match status" value="1"/>
</dbReference>
<keyword evidence="7" id="KW-0931">ER-Golgi transport</keyword>
<dbReference type="AlphaFoldDB" id="A0A6A6IV23"/>
<name>A0A6A6IV23_9PLEO</name>
<keyword evidence="4 7" id="KW-0547">Nucleotide-binding</keyword>
<dbReference type="InterPro" id="IPR029067">
    <property type="entry name" value="CDC48_domain_2-like_sf"/>
</dbReference>
<dbReference type="GO" id="GO:0016887">
    <property type="term" value="F:ATP hydrolysis activity"/>
    <property type="evidence" value="ECO:0007669"/>
    <property type="project" value="InterPro"/>
</dbReference>
<evidence type="ECO:0000256" key="2">
    <source>
        <dbReference type="ARBA" id="ARBA00006914"/>
    </source>
</evidence>
<keyword evidence="7" id="KW-0653">Protein transport</keyword>
<evidence type="ECO:0000256" key="4">
    <source>
        <dbReference type="ARBA" id="ARBA00022741"/>
    </source>
</evidence>
<evidence type="ECO:0000259" key="9">
    <source>
        <dbReference type="SMART" id="SM00382"/>
    </source>
</evidence>
<dbReference type="Pfam" id="PF02933">
    <property type="entry name" value="CDC48_2"/>
    <property type="match status" value="1"/>
</dbReference>
<accession>A0A6A6IV23</accession>
<dbReference type="GO" id="GO:0005524">
    <property type="term" value="F:ATP binding"/>
    <property type="evidence" value="ECO:0007669"/>
    <property type="project" value="UniProtKB-UniRule"/>
</dbReference>
<evidence type="ECO:0000256" key="5">
    <source>
        <dbReference type="ARBA" id="ARBA00022840"/>
    </source>
</evidence>
<dbReference type="RefSeq" id="XP_033689419.1">
    <property type="nucleotide sequence ID" value="XM_033831399.1"/>
</dbReference>
<dbReference type="Proteomes" id="UP000800094">
    <property type="component" value="Unassembled WGS sequence"/>
</dbReference>
<keyword evidence="7" id="KW-0813">Transport</keyword>
<comment type="similarity">
    <text evidence="2 7">Belongs to the AAA ATPase family.</text>
</comment>
<dbReference type="Gene3D" id="3.40.50.300">
    <property type="entry name" value="P-loop containing nucleotide triphosphate hydrolases"/>
    <property type="match status" value="2"/>
</dbReference>
<evidence type="ECO:0000256" key="1">
    <source>
        <dbReference type="ARBA" id="ARBA00004496"/>
    </source>
</evidence>
<keyword evidence="11" id="KW-1185">Reference proteome</keyword>
<dbReference type="CDD" id="cd00009">
    <property type="entry name" value="AAA"/>
    <property type="match status" value="1"/>
</dbReference>
<dbReference type="OrthoDB" id="9982946at2759"/>
<dbReference type="InterPro" id="IPR003959">
    <property type="entry name" value="ATPase_AAA_core"/>
</dbReference>
<feature type="domain" description="AAA+ ATPase" evidence="9">
    <location>
        <begin position="525"/>
        <end position="629"/>
    </location>
</feature>
<dbReference type="InterPro" id="IPR041569">
    <property type="entry name" value="AAA_lid_3"/>
</dbReference>
<dbReference type="InterPro" id="IPR004201">
    <property type="entry name" value="Cdc48_dom2"/>
</dbReference>
<sequence>MSGYRDQPPRGFGQPPPPSVGHGRCVQLRPIKSPGGNAYVFSNLAAVSPQDFPPSRDGSDIYIRVNRNFVLSARPTEGCRPGEIGLTDAQRTWAGISLGPQDIVTAEPYDAFAQGSGQSYLGNLEVEVGFATKRTTEVLYDQDELATLFKKNFENQLLAPGQQLLMDVKNIVLRLSIRTVQLVDLSMEKAESASDSLRDPNARGILTRHTQADFFKNARSDIKLKASSRRPVNSIVQPRFKFEDLGIGGLDTEFSSIFRRAFASRIFPPGLVEKLGIQHIGKMLNAREPKVINGPKVLNKYVGQSEENIWKLFADAEKEYKEKGDESGLHVIIFDKLDAVCKQRGSSGGSSTSVSDSVVNQLLSKLDGVEQLNNILLISITNRMDIINEALLRPSRLKILKIHTTKMRANNIIDGDVNLEELAKVTKNFSGAEICGLVKAASSFAFNRHIQVGTMASIKPDVENMKVNRLDFLSALEEVKPLFGAAEEELGKRLLDGIVHFSPFINDILGEGRLYINQVRKGSTPVLSVALHGPRGSGKTALAAKLAIDSGFPFIKLISPEDMVGFSEMQKIQQLNKAFLDAYKSSLSIVVIDNDRRLLIFVTTTERLLLDQLDLFHRFDTDIAVPNVNTQAELAHILQCSGMSDSDQQRAIRKIQEATGSAEVGVGIKKILTAIRTAKEDQDVPGRFARVMSQAIAANRKDERMM</sequence>
<keyword evidence="3 7" id="KW-0963">Cytoplasm</keyword>
<dbReference type="FunFam" id="3.40.50.300:FF:000154">
    <property type="entry name" value="Vesicle-fusing ATPase 1"/>
    <property type="match status" value="1"/>
</dbReference>
<dbReference type="Pfam" id="PF17862">
    <property type="entry name" value="AAA_lid_3"/>
    <property type="match status" value="1"/>
</dbReference>
<dbReference type="Gene3D" id="1.10.8.60">
    <property type="match status" value="1"/>
</dbReference>
<comment type="function">
    <text evidence="6 7">Required for vesicle-mediated transport. Catalyzes the fusion of transport vesicles within the Golgi cisternae. Is also required for transport from the endoplasmic reticulum to the Golgi stack. Seems to function as a fusion protein required for the delivery of cargo proteins to all compartments of the Golgi stack independent of vesicle origin.</text>
</comment>
<reference evidence="10" key="1">
    <citation type="journal article" date="2020" name="Stud. Mycol.">
        <title>101 Dothideomycetes genomes: a test case for predicting lifestyles and emergence of pathogens.</title>
        <authorList>
            <person name="Haridas S."/>
            <person name="Albert R."/>
            <person name="Binder M."/>
            <person name="Bloem J."/>
            <person name="Labutti K."/>
            <person name="Salamov A."/>
            <person name="Andreopoulos B."/>
            <person name="Baker S."/>
            <person name="Barry K."/>
            <person name="Bills G."/>
            <person name="Bluhm B."/>
            <person name="Cannon C."/>
            <person name="Castanera R."/>
            <person name="Culley D."/>
            <person name="Daum C."/>
            <person name="Ezra D."/>
            <person name="Gonzalez J."/>
            <person name="Henrissat B."/>
            <person name="Kuo A."/>
            <person name="Liang C."/>
            <person name="Lipzen A."/>
            <person name="Lutzoni F."/>
            <person name="Magnuson J."/>
            <person name="Mondo S."/>
            <person name="Nolan M."/>
            <person name="Ohm R."/>
            <person name="Pangilinan J."/>
            <person name="Park H.-J."/>
            <person name="Ramirez L."/>
            <person name="Alfaro M."/>
            <person name="Sun H."/>
            <person name="Tritt A."/>
            <person name="Yoshinaga Y."/>
            <person name="Zwiers L.-H."/>
            <person name="Turgeon B."/>
            <person name="Goodwin S."/>
            <person name="Spatafora J."/>
            <person name="Crous P."/>
            <person name="Grigoriev I."/>
        </authorList>
    </citation>
    <scope>NUCLEOTIDE SEQUENCE</scope>
    <source>
        <strain evidence="10">CBS 122368</strain>
    </source>
</reference>
<evidence type="ECO:0000256" key="7">
    <source>
        <dbReference type="RuleBase" id="RU367045"/>
    </source>
</evidence>
<dbReference type="PANTHER" id="PTHR23078:SF3">
    <property type="entry name" value="VESICLE-FUSING ATPASE"/>
    <property type="match status" value="1"/>
</dbReference>
<evidence type="ECO:0000256" key="3">
    <source>
        <dbReference type="ARBA" id="ARBA00022490"/>
    </source>
</evidence>
<evidence type="ECO:0000256" key="8">
    <source>
        <dbReference type="SAM" id="MobiDB-lite"/>
    </source>
</evidence>
<feature type="region of interest" description="Disordered" evidence="8">
    <location>
        <begin position="1"/>
        <end position="22"/>
    </location>
</feature>
<evidence type="ECO:0000313" key="11">
    <source>
        <dbReference type="Proteomes" id="UP000800094"/>
    </source>
</evidence>
<organism evidence="10 11">
    <name type="scientific">Trematosphaeria pertusa</name>
    <dbReference type="NCBI Taxonomy" id="390896"/>
    <lineage>
        <taxon>Eukaryota</taxon>
        <taxon>Fungi</taxon>
        <taxon>Dikarya</taxon>
        <taxon>Ascomycota</taxon>
        <taxon>Pezizomycotina</taxon>
        <taxon>Dothideomycetes</taxon>
        <taxon>Pleosporomycetidae</taxon>
        <taxon>Pleosporales</taxon>
        <taxon>Massarineae</taxon>
        <taxon>Trematosphaeriaceae</taxon>
        <taxon>Trematosphaeria</taxon>
    </lineage>
</organism>
<evidence type="ECO:0000313" key="10">
    <source>
        <dbReference type="EMBL" id="KAF2254415.1"/>
    </source>
</evidence>
<dbReference type="Gene3D" id="2.40.40.20">
    <property type="match status" value="1"/>
</dbReference>
<dbReference type="FunFam" id="3.40.50.300:FF:000166">
    <property type="entry name" value="vesicle-fusing ATPase isoform X1"/>
    <property type="match status" value="1"/>
</dbReference>
<dbReference type="GeneID" id="54584729"/>
<evidence type="ECO:0000256" key="6">
    <source>
        <dbReference type="ARBA" id="ARBA00056429"/>
    </source>
</evidence>
<dbReference type="InterPro" id="IPR003593">
    <property type="entry name" value="AAA+_ATPase"/>
</dbReference>
<dbReference type="Pfam" id="PF00004">
    <property type="entry name" value="AAA"/>
    <property type="match status" value="2"/>
</dbReference>
<dbReference type="InterPro" id="IPR009010">
    <property type="entry name" value="Asp_de-COase-like_dom_sf"/>
</dbReference>
<keyword evidence="5 7" id="KW-0067">ATP-binding</keyword>
<dbReference type="EMBL" id="ML987190">
    <property type="protein sequence ID" value="KAF2254415.1"/>
    <property type="molecule type" value="Genomic_DNA"/>
</dbReference>
<dbReference type="FunFam" id="1.10.8.60:FF:000026">
    <property type="entry name" value="vesicle-fusing ATPase isoform X1"/>
    <property type="match status" value="1"/>
</dbReference>
<dbReference type="SUPFAM" id="SSF50692">
    <property type="entry name" value="ADC-like"/>
    <property type="match status" value="1"/>
</dbReference>
<dbReference type="GO" id="GO:0043001">
    <property type="term" value="P:Golgi to plasma membrane protein transport"/>
    <property type="evidence" value="ECO:0007669"/>
    <property type="project" value="TreeGrafter"/>
</dbReference>
<dbReference type="FunFam" id="2.40.40.20:FF:000012">
    <property type="entry name" value="Vesicle-fusing ATPase protein"/>
    <property type="match status" value="1"/>
</dbReference>
<dbReference type="GO" id="GO:0006891">
    <property type="term" value="P:intra-Golgi vesicle-mediated transport"/>
    <property type="evidence" value="ECO:0007669"/>
    <property type="project" value="TreeGrafter"/>
</dbReference>
<dbReference type="InterPro" id="IPR039812">
    <property type="entry name" value="Vesicle-fus_ATPase"/>
</dbReference>
<comment type="subcellular location">
    <subcellularLocation>
        <location evidence="1 7">Cytoplasm</location>
    </subcellularLocation>
</comment>
<dbReference type="PANTHER" id="PTHR23078">
    <property type="entry name" value="VESICULAR-FUSION PROTEIN NSF"/>
    <property type="match status" value="1"/>
</dbReference>
<dbReference type="InterPro" id="IPR027417">
    <property type="entry name" value="P-loop_NTPase"/>
</dbReference>
<dbReference type="SUPFAM" id="SSF52540">
    <property type="entry name" value="P-loop containing nucleoside triphosphate hydrolases"/>
    <property type="match status" value="2"/>
</dbReference>
<dbReference type="GO" id="GO:0035494">
    <property type="term" value="P:SNARE complex disassembly"/>
    <property type="evidence" value="ECO:0007669"/>
    <property type="project" value="InterPro"/>
</dbReference>
<proteinExistence type="inferred from homology"/>